<dbReference type="EMBL" id="FOZG01000003">
    <property type="protein sequence ID" value="SFS11111.1"/>
    <property type="molecule type" value="Genomic_DNA"/>
</dbReference>
<reference evidence="2 3" key="1">
    <citation type="submission" date="2016-10" db="EMBL/GenBank/DDBJ databases">
        <authorList>
            <person name="de Groot N.N."/>
        </authorList>
    </citation>
    <scope>NUCLEOTIDE SEQUENCE [LARGE SCALE GENOMIC DNA]</scope>
    <source>
        <strain evidence="2 3">S5-249</strain>
    </source>
</reference>
<gene>
    <name evidence="2" type="ORF">SAMN05192580_3526</name>
</gene>
<protein>
    <submittedName>
        <fullName evidence="2">Uncharacterized protein</fullName>
    </submittedName>
</protein>
<feature type="chain" id="PRO_5011791310" evidence="1">
    <location>
        <begin position="23"/>
        <end position="284"/>
    </location>
</feature>
<keyword evidence="1" id="KW-0732">Signal</keyword>
<dbReference type="AlphaFoldDB" id="A0A1I6M620"/>
<evidence type="ECO:0000313" key="2">
    <source>
        <dbReference type="EMBL" id="SFS11111.1"/>
    </source>
</evidence>
<dbReference type="RefSeq" id="WP_242653552.1">
    <property type="nucleotide sequence ID" value="NZ_FOZG01000003.1"/>
</dbReference>
<dbReference type="STRING" id="1166337.SAMN05192580_3526"/>
<dbReference type="Proteomes" id="UP000198824">
    <property type="component" value="Unassembled WGS sequence"/>
</dbReference>
<sequence>MRLFSLVAASATLLAVSPALHAQSPAPAPTGTAPVRGLSYADLVELTLASPIVAGATITRASRLKGADAANVPPGTARFYVEATVETLLRGRNGLSTAVTYLADVPLDARGKAPKLKKMRVLLLAQPVPGQPASLRLSAPQAQLDWTPEAEARLRDIIRAIVAPDAPPAVTGIANAFHVPGSLPGESETQIFLATAANRPISLAVLRKPQEQPRWAVALGEMVDEAAAPPARDTLLWYRLACGLPARLPDSALASLSPGDAAAARTDYQVIKAGLGPCTRSLRR</sequence>
<organism evidence="2 3">
    <name type="scientific">Sphingomonas jatrophae</name>
    <dbReference type="NCBI Taxonomy" id="1166337"/>
    <lineage>
        <taxon>Bacteria</taxon>
        <taxon>Pseudomonadati</taxon>
        <taxon>Pseudomonadota</taxon>
        <taxon>Alphaproteobacteria</taxon>
        <taxon>Sphingomonadales</taxon>
        <taxon>Sphingomonadaceae</taxon>
        <taxon>Sphingomonas</taxon>
    </lineage>
</organism>
<keyword evidence="3" id="KW-1185">Reference proteome</keyword>
<name>A0A1I6M620_9SPHN</name>
<evidence type="ECO:0000313" key="3">
    <source>
        <dbReference type="Proteomes" id="UP000198824"/>
    </source>
</evidence>
<evidence type="ECO:0000256" key="1">
    <source>
        <dbReference type="SAM" id="SignalP"/>
    </source>
</evidence>
<accession>A0A1I6M620</accession>
<feature type="signal peptide" evidence="1">
    <location>
        <begin position="1"/>
        <end position="22"/>
    </location>
</feature>
<proteinExistence type="predicted"/>